<dbReference type="GO" id="GO:0006515">
    <property type="term" value="P:protein quality control for misfolded or incompletely synthesized proteins"/>
    <property type="evidence" value="ECO:0007669"/>
    <property type="project" value="TreeGrafter"/>
</dbReference>
<dbReference type="RefSeq" id="WP_002435220.1">
    <property type="nucleotide sequence ID" value="NZ_BAFF01000004.1"/>
</dbReference>
<accession>H5V1B8</accession>
<dbReference type="GO" id="GO:0051117">
    <property type="term" value="F:ATPase binding"/>
    <property type="evidence" value="ECO:0007669"/>
    <property type="project" value="TreeGrafter"/>
</dbReference>
<keyword evidence="3" id="KW-0378">Hydrolase</keyword>
<keyword evidence="3" id="KW-0645">Protease</keyword>
<evidence type="ECO:0000256" key="1">
    <source>
        <dbReference type="ARBA" id="ARBA00007039"/>
    </source>
</evidence>
<dbReference type="SUPFAM" id="SSF52096">
    <property type="entry name" value="ClpP/crotonase"/>
    <property type="match status" value="1"/>
</dbReference>
<evidence type="ECO:0000313" key="4">
    <source>
        <dbReference type="Proteomes" id="UP000010297"/>
    </source>
</evidence>
<dbReference type="eggNOG" id="COG0740">
    <property type="taxonomic scope" value="Bacteria"/>
</dbReference>
<reference evidence="3 4" key="1">
    <citation type="submission" date="2012-02" db="EMBL/GenBank/DDBJ databases">
        <title>Whole genome shotgun sequence of Escherichia hermannii NBRC 105704.</title>
        <authorList>
            <person name="Yoshida I."/>
            <person name="Hosoyama A."/>
            <person name="Tsuchikane K."/>
            <person name="Katsumata H."/>
            <person name="Yamazaki S."/>
            <person name="Fujita N."/>
        </authorList>
    </citation>
    <scope>NUCLEOTIDE SEQUENCE [LARGE SCALE GENOMIC DNA]</scope>
    <source>
        <strain evidence="3 4">NBRC 105704</strain>
    </source>
</reference>
<keyword evidence="4" id="KW-1185">Reference proteome</keyword>
<organism evidence="3 4">
    <name type="scientific">Atlantibacter hermannii NBRC 105704</name>
    <dbReference type="NCBI Taxonomy" id="1115512"/>
    <lineage>
        <taxon>Bacteria</taxon>
        <taxon>Pseudomonadati</taxon>
        <taxon>Pseudomonadota</taxon>
        <taxon>Gammaproteobacteria</taxon>
        <taxon>Enterobacterales</taxon>
        <taxon>Enterobacteriaceae</taxon>
        <taxon>Atlantibacter</taxon>
    </lineage>
</organism>
<dbReference type="AlphaFoldDB" id="H5V1B8"/>
<proteinExistence type="inferred from homology"/>
<dbReference type="GO" id="GO:0004252">
    <property type="term" value="F:serine-type endopeptidase activity"/>
    <property type="evidence" value="ECO:0007669"/>
    <property type="project" value="InterPro"/>
</dbReference>
<name>H5V1B8_ATLHE</name>
<dbReference type="GO" id="GO:0009368">
    <property type="term" value="C:endopeptidase Clp complex"/>
    <property type="evidence" value="ECO:0007669"/>
    <property type="project" value="TreeGrafter"/>
</dbReference>
<dbReference type="EMBL" id="BAFF01000004">
    <property type="protein sequence ID" value="GAB51776.1"/>
    <property type="molecule type" value="Genomic_DNA"/>
</dbReference>
<evidence type="ECO:0000313" key="3">
    <source>
        <dbReference type="EMBL" id="GAB51776.1"/>
    </source>
</evidence>
<dbReference type="GO" id="GO:0004176">
    <property type="term" value="F:ATP-dependent peptidase activity"/>
    <property type="evidence" value="ECO:0007669"/>
    <property type="project" value="InterPro"/>
</dbReference>
<dbReference type="Gene3D" id="3.90.226.10">
    <property type="entry name" value="2-enoyl-CoA Hydratase, Chain A, domain 1"/>
    <property type="match status" value="1"/>
</dbReference>
<dbReference type="InterPro" id="IPR029045">
    <property type="entry name" value="ClpP/crotonase-like_dom_sf"/>
</dbReference>
<dbReference type="Pfam" id="PF00574">
    <property type="entry name" value="CLP_protease"/>
    <property type="match status" value="1"/>
</dbReference>
<dbReference type="InterPro" id="IPR001907">
    <property type="entry name" value="ClpP"/>
</dbReference>
<dbReference type="InterPro" id="IPR023562">
    <property type="entry name" value="ClpP/TepA"/>
</dbReference>
<protein>
    <recommendedName>
        <fullName evidence="2">ATP-dependent Clp protease proteolytic subunit</fullName>
    </recommendedName>
</protein>
<dbReference type="GeneID" id="92830491"/>
<gene>
    <name evidence="3" type="primary">clpP</name>
    <name evidence="3" type="ORF">EH105704_04_00180</name>
</gene>
<dbReference type="PRINTS" id="PR00127">
    <property type="entry name" value="CLPPROTEASEP"/>
</dbReference>
<comment type="caution">
    <text evidence="3">The sequence shown here is derived from an EMBL/GenBank/DDBJ whole genome shotgun (WGS) entry which is preliminary data.</text>
</comment>
<dbReference type="PANTHER" id="PTHR10381">
    <property type="entry name" value="ATP-DEPENDENT CLP PROTEASE PROTEOLYTIC SUBUNIT"/>
    <property type="match status" value="1"/>
</dbReference>
<comment type="similarity">
    <text evidence="1 2">Belongs to the peptidase S14 family.</text>
</comment>
<dbReference type="PANTHER" id="PTHR10381:SF11">
    <property type="entry name" value="ATP-DEPENDENT CLP PROTEASE PROTEOLYTIC SUBUNIT, MITOCHONDRIAL"/>
    <property type="match status" value="1"/>
</dbReference>
<evidence type="ECO:0000256" key="2">
    <source>
        <dbReference type="RuleBase" id="RU003567"/>
    </source>
</evidence>
<dbReference type="Proteomes" id="UP000010297">
    <property type="component" value="Unassembled WGS sequence"/>
</dbReference>
<sequence length="221" mass="23975">MRKIAVSLITLLGLCSFGSYGQLIEMKTQRLTPLDVSTIKVVYSAPVTNSSIADLMKALDGITMNYPNTKQVSLYINSPGGDMDAGYAGYSAIKNFSLPVETVNLSQVASAATLLYCAAQNRRSMPDAFFLLHPAALPMNNVSGELKPNDIKTLSQSLSIGNNLFASIYKQCTKYDAAALDTILSSEANRKLLYFNEAQTQGLITQTATDMKPVDVAYYIN</sequence>